<feature type="compositionally biased region" description="Basic residues" evidence="1">
    <location>
        <begin position="298"/>
        <end position="312"/>
    </location>
</feature>
<reference evidence="4" key="1">
    <citation type="submission" date="2021-03" db="EMBL/GenBank/DDBJ databases">
        <authorList>
            <person name="Bekaert M."/>
        </authorList>
    </citation>
    <scope>NUCLEOTIDE SEQUENCE</scope>
</reference>
<sequence length="921" mass="103769">MKDEIKYRIMAKIKELGEEIKIMLQKQEDVRRDNQTNNRKKDREEIEKQFENVAKVVDSLATHCELKSTKLKEIKELVFTLSEDVNSITEAVKHIKDSYIERIIANGKKSEDAKDILDIVSVSSSLSGNTDGFPIDKCIPLPELVTSCPSNNIQKDRQFETNTTDESIEDGGQCDNDNLDVDTPSEDNAFQFDNISVSNITDTNCEIDKLDLNCAKVDKKDEADHIQTLSKYNGKIRRNDLGFKSLSTEWHYDNRLSFHSKCFEYTSCSPVSDFKKTLTNKPNIQQQHSDFTDARSQFHSHKRPAGNRRRRNTGFSNVDTAASSNMGLDTSGQPNTINDWLQHYKQVCEHAQYRLRSGTVIRTTGRYVTLVLDISERLRGLKFEVMKKAAVEYVEGVKHVWVTTGLEENIGLAVFGGKNQLIHECTSDLDLILRSIDKLEPCGDAPAIGGLLMGEAGVITGPFGNIGDFPLQGHIIIFTDSGSEGNTSSSSSPFSLAKGGIDLKSMIDNAKGSITLSLSSTGISLGSSLEGIDLYNHAGVESVVHSIVRLQTKVFYVQIGKNQKNAILERIVNETNGKVLDTREMHRLVQMTKIMMIAARIASNIMYSADQSKESIKQQIKEESGSDDPYNDCLDVVLEFVNPLSVEIRQGKFTELTCRSIQLGDRVRRGPDWRFGNQDNHLAGTVIGQESHGIARVQWDNGDTNIYMQCDETSTYSLRKVDEPRILVDEMIAIGCRVVRGHDWKFGNKDGGAGSLGTVLDVRREGKVVVRWDSKTTGLYKMGHNGRFEIKVHGAPVGKSGKRNYHKYKYKSPHTSDSDSEKETPRSKSRTTRTNAIEEPTDYVIPIYSDATVSAIWEYEEGSEWRQYPNDINVKIEKAYQRKKTGKTIIEMDRTTYQIHFQRMIQENPNNKTEKSIRRKD</sequence>
<feature type="region of interest" description="Disordered" evidence="1">
    <location>
        <begin position="793"/>
        <end position="838"/>
    </location>
</feature>
<proteinExistence type="predicted"/>
<feature type="domain" description="WWE" evidence="2">
    <location>
        <begin position="843"/>
        <end position="919"/>
    </location>
</feature>
<dbReference type="PROSITE" id="PS50918">
    <property type="entry name" value="WWE"/>
    <property type="match status" value="1"/>
</dbReference>
<dbReference type="Gene3D" id="3.40.50.410">
    <property type="entry name" value="von Willebrand factor, type A domain"/>
    <property type="match status" value="1"/>
</dbReference>
<dbReference type="InterPro" id="IPR010606">
    <property type="entry name" value="Mib_Herc2"/>
</dbReference>
<dbReference type="GO" id="GO:0016567">
    <property type="term" value="P:protein ubiquitination"/>
    <property type="evidence" value="ECO:0007669"/>
    <property type="project" value="InterPro"/>
</dbReference>
<dbReference type="GO" id="GO:0004842">
    <property type="term" value="F:ubiquitin-protein transferase activity"/>
    <property type="evidence" value="ECO:0007669"/>
    <property type="project" value="InterPro"/>
</dbReference>
<dbReference type="OrthoDB" id="6157543at2759"/>
<dbReference type="PANTHER" id="PTHR24202">
    <property type="entry name" value="E3 UBIQUITIN-PROTEIN LIGASE MIB2"/>
    <property type="match status" value="1"/>
</dbReference>
<evidence type="ECO:0000313" key="5">
    <source>
        <dbReference type="Proteomes" id="UP000683360"/>
    </source>
</evidence>
<evidence type="ECO:0000313" key="4">
    <source>
        <dbReference type="EMBL" id="CAG2236276.1"/>
    </source>
</evidence>
<dbReference type="InterPro" id="IPR036465">
    <property type="entry name" value="vWFA_dom_sf"/>
</dbReference>
<feature type="compositionally biased region" description="Polar residues" evidence="1">
    <location>
        <begin position="313"/>
        <end position="329"/>
    </location>
</feature>
<dbReference type="SUPFAM" id="SSF159034">
    <property type="entry name" value="Mib/herc2 domain-like"/>
    <property type="match status" value="2"/>
</dbReference>
<dbReference type="GO" id="GO:0005737">
    <property type="term" value="C:cytoplasm"/>
    <property type="evidence" value="ECO:0007669"/>
    <property type="project" value="TreeGrafter"/>
</dbReference>
<accession>A0A8S3TXR2</accession>
<dbReference type="SUPFAM" id="SSF53300">
    <property type="entry name" value="vWA-like"/>
    <property type="match status" value="1"/>
</dbReference>
<dbReference type="Pfam" id="PF06701">
    <property type="entry name" value="MIB_HERC2"/>
    <property type="match status" value="1"/>
</dbReference>
<evidence type="ECO:0000259" key="3">
    <source>
        <dbReference type="PROSITE" id="PS51416"/>
    </source>
</evidence>
<dbReference type="GO" id="GO:0046872">
    <property type="term" value="F:metal ion binding"/>
    <property type="evidence" value="ECO:0007669"/>
    <property type="project" value="InterPro"/>
</dbReference>
<organism evidence="4 5">
    <name type="scientific">Mytilus edulis</name>
    <name type="common">Blue mussel</name>
    <dbReference type="NCBI Taxonomy" id="6550"/>
    <lineage>
        <taxon>Eukaryota</taxon>
        <taxon>Metazoa</taxon>
        <taxon>Spiralia</taxon>
        <taxon>Lophotrochozoa</taxon>
        <taxon>Mollusca</taxon>
        <taxon>Bivalvia</taxon>
        <taxon>Autobranchia</taxon>
        <taxon>Pteriomorphia</taxon>
        <taxon>Mytilida</taxon>
        <taxon>Mytiloidea</taxon>
        <taxon>Mytilidae</taxon>
        <taxon>Mytilinae</taxon>
        <taxon>Mytilus</taxon>
    </lineage>
</organism>
<evidence type="ECO:0000259" key="2">
    <source>
        <dbReference type="PROSITE" id="PS50918"/>
    </source>
</evidence>
<dbReference type="Proteomes" id="UP000683360">
    <property type="component" value="Unassembled WGS sequence"/>
</dbReference>
<feature type="compositionally biased region" description="Basic and acidic residues" evidence="1">
    <location>
        <begin position="814"/>
        <end position="826"/>
    </location>
</feature>
<name>A0A8S3TXR2_MYTED</name>
<keyword evidence="5" id="KW-1185">Reference proteome</keyword>
<dbReference type="InterPro" id="IPR004170">
    <property type="entry name" value="WWE_dom"/>
</dbReference>
<dbReference type="AlphaFoldDB" id="A0A8S3TXR2"/>
<protein>
    <submittedName>
        <fullName evidence="4">Uncharacterized protein</fullName>
    </submittedName>
</protein>
<dbReference type="Gene3D" id="2.30.30.40">
    <property type="entry name" value="SH3 Domains"/>
    <property type="match status" value="2"/>
</dbReference>
<comment type="caution">
    <text evidence="4">The sequence shown here is derived from an EMBL/GenBank/DDBJ whole genome shotgun (WGS) entry which is preliminary data.</text>
</comment>
<dbReference type="PROSITE" id="PS51416">
    <property type="entry name" value="MIB_HERC2"/>
    <property type="match status" value="2"/>
</dbReference>
<dbReference type="PANTHER" id="PTHR24202:SF4">
    <property type="entry name" value="E3 UBIQUITIN-PROTEIN LIGASE MIB2-RELATED"/>
    <property type="match status" value="1"/>
</dbReference>
<dbReference type="SUPFAM" id="SSF117839">
    <property type="entry name" value="WWE domain"/>
    <property type="match status" value="1"/>
</dbReference>
<dbReference type="InterPro" id="IPR037197">
    <property type="entry name" value="WWE_dom_sf"/>
</dbReference>
<evidence type="ECO:0000256" key="1">
    <source>
        <dbReference type="SAM" id="MobiDB-lite"/>
    </source>
</evidence>
<dbReference type="EMBL" id="CAJPWZ010002346">
    <property type="protein sequence ID" value="CAG2236276.1"/>
    <property type="molecule type" value="Genomic_DNA"/>
</dbReference>
<feature type="region of interest" description="Disordered" evidence="1">
    <location>
        <begin position="291"/>
        <end position="329"/>
    </location>
</feature>
<feature type="domain" description="MIB/HERC2" evidence="3">
    <location>
        <begin position="723"/>
        <end position="796"/>
    </location>
</feature>
<dbReference type="Pfam" id="PF02825">
    <property type="entry name" value="WWE"/>
    <property type="match status" value="1"/>
</dbReference>
<dbReference type="InterPro" id="IPR037252">
    <property type="entry name" value="Mib_Herc2_sf"/>
</dbReference>
<feature type="compositionally biased region" description="Basic residues" evidence="1">
    <location>
        <begin position="800"/>
        <end position="812"/>
    </location>
</feature>
<dbReference type="Gene3D" id="3.30.720.50">
    <property type="match status" value="1"/>
</dbReference>
<feature type="domain" description="MIB/HERC2" evidence="3">
    <location>
        <begin position="653"/>
        <end position="724"/>
    </location>
</feature>
<gene>
    <name evidence="4" type="ORF">MEDL_48793</name>
</gene>